<reference evidence="9" key="1">
    <citation type="submission" date="2025-08" db="UniProtKB">
        <authorList>
            <consortium name="RefSeq"/>
        </authorList>
    </citation>
    <scope>IDENTIFICATION</scope>
</reference>
<dbReference type="GeneID" id="117557105"/>
<evidence type="ECO:0000313" key="8">
    <source>
        <dbReference type="Proteomes" id="UP000515161"/>
    </source>
</evidence>
<dbReference type="SMART" id="SM01288">
    <property type="entry name" value="FISNA"/>
    <property type="match status" value="1"/>
</dbReference>
<evidence type="ECO:0000256" key="1">
    <source>
        <dbReference type="ARBA" id="ARBA00004496"/>
    </source>
</evidence>
<dbReference type="SMART" id="SM00368">
    <property type="entry name" value="LRR_RI"/>
    <property type="match status" value="3"/>
</dbReference>
<evidence type="ECO:0000256" key="2">
    <source>
        <dbReference type="ARBA" id="ARBA00022490"/>
    </source>
</evidence>
<proteinExistence type="predicted"/>
<dbReference type="InterPro" id="IPR041075">
    <property type="entry name" value="NOD1/2_WH"/>
</dbReference>
<protein>
    <submittedName>
        <fullName evidence="9">Protein NLRC3-like</fullName>
    </submittedName>
</protein>
<dbReference type="Proteomes" id="UP000515161">
    <property type="component" value="Unplaced"/>
</dbReference>
<dbReference type="FunFam" id="3.40.50.300:FF:001524">
    <property type="entry name" value="Si:dkey-126g1.7"/>
    <property type="match status" value="1"/>
</dbReference>
<dbReference type="Pfam" id="PF17779">
    <property type="entry name" value="WHD_NOD2"/>
    <property type="match status" value="1"/>
</dbReference>
<dbReference type="InterPro" id="IPR027417">
    <property type="entry name" value="P-loop_NTPase"/>
</dbReference>
<dbReference type="GO" id="GO:0005737">
    <property type="term" value="C:cytoplasm"/>
    <property type="evidence" value="ECO:0007669"/>
    <property type="project" value="UniProtKB-SubCell"/>
</dbReference>
<keyword evidence="6" id="KW-0067">ATP-binding</keyword>
<keyword evidence="5" id="KW-0547">Nucleotide-binding</keyword>
<dbReference type="InterPro" id="IPR041267">
    <property type="entry name" value="NLRP_HD2"/>
</dbReference>
<dbReference type="Pfam" id="PF17776">
    <property type="entry name" value="NLRC4_HD2"/>
    <property type="match status" value="1"/>
</dbReference>
<evidence type="ECO:0000259" key="7">
    <source>
        <dbReference type="PROSITE" id="PS50837"/>
    </source>
</evidence>
<evidence type="ECO:0000256" key="6">
    <source>
        <dbReference type="ARBA" id="ARBA00022840"/>
    </source>
</evidence>
<gene>
    <name evidence="9" type="primary">LOC117557105</name>
</gene>
<comment type="subcellular location">
    <subcellularLocation>
        <location evidence="1">Cytoplasm</location>
    </subcellularLocation>
</comment>
<accession>A0A6P8WMH4</accession>
<dbReference type="InterPro" id="IPR007111">
    <property type="entry name" value="NACHT_NTPase"/>
</dbReference>
<dbReference type="SUPFAM" id="SSF52047">
    <property type="entry name" value="RNI-like"/>
    <property type="match status" value="1"/>
</dbReference>
<dbReference type="OrthoDB" id="120976at2759"/>
<dbReference type="Gene3D" id="3.40.50.300">
    <property type="entry name" value="P-loop containing nucleotide triphosphate hydrolases"/>
    <property type="match status" value="1"/>
</dbReference>
<evidence type="ECO:0000313" key="9">
    <source>
        <dbReference type="RefSeq" id="XP_034088682.1"/>
    </source>
</evidence>
<dbReference type="Pfam" id="PF05729">
    <property type="entry name" value="NACHT"/>
    <property type="match status" value="1"/>
</dbReference>
<dbReference type="Pfam" id="PF14484">
    <property type="entry name" value="FISNA"/>
    <property type="match status" value="1"/>
</dbReference>
<dbReference type="RefSeq" id="XP_034088682.1">
    <property type="nucleotide sequence ID" value="XM_034232791.1"/>
</dbReference>
<keyword evidence="3" id="KW-0433">Leucine-rich repeat</keyword>
<name>A0A6P8WMH4_GYMAC</name>
<organism evidence="8 9">
    <name type="scientific">Gymnodraco acuticeps</name>
    <name type="common">Antarctic dragonfish</name>
    <dbReference type="NCBI Taxonomy" id="8218"/>
    <lineage>
        <taxon>Eukaryota</taxon>
        <taxon>Metazoa</taxon>
        <taxon>Chordata</taxon>
        <taxon>Craniata</taxon>
        <taxon>Vertebrata</taxon>
        <taxon>Euteleostomi</taxon>
        <taxon>Actinopterygii</taxon>
        <taxon>Neopterygii</taxon>
        <taxon>Teleostei</taxon>
        <taxon>Neoteleostei</taxon>
        <taxon>Acanthomorphata</taxon>
        <taxon>Eupercaria</taxon>
        <taxon>Perciformes</taxon>
        <taxon>Notothenioidei</taxon>
        <taxon>Bathydraconidae</taxon>
        <taxon>Gymnodraco</taxon>
    </lineage>
</organism>
<keyword evidence="4" id="KW-0677">Repeat</keyword>
<evidence type="ECO:0000256" key="5">
    <source>
        <dbReference type="ARBA" id="ARBA00022741"/>
    </source>
</evidence>
<dbReference type="KEGG" id="gacu:117557105"/>
<dbReference type="InParanoid" id="A0A6P8WMH4"/>
<dbReference type="InterPro" id="IPR029495">
    <property type="entry name" value="NACHT-assoc"/>
</dbReference>
<keyword evidence="8" id="KW-1185">Reference proteome</keyword>
<evidence type="ECO:0000256" key="4">
    <source>
        <dbReference type="ARBA" id="ARBA00022737"/>
    </source>
</evidence>
<dbReference type="InterPro" id="IPR051261">
    <property type="entry name" value="NLR"/>
</dbReference>
<keyword evidence="2" id="KW-0963">Cytoplasm</keyword>
<sequence length="718" mass="82096">MISLRRRCERVNEGTDQNETLLNSIFTELYITQGQSEEVNTQHEVRQLEAASKKKPLQDTPIKCQDIFKALPDQQTPIRAVLTNGFAGVGKTFSVQKFTLDWAEGLGNQDVSLVTPLSFRELNLIKGEQYSLLRLLHVFHPTLQKVTAEQLAVCKVLLIFDSLDESRLSLDFRNNEVVSDVSQQSSVNVLLTNLIRGKLLPSALVWITSRPAAANQIPPECVDRVTEVRGFTDAQKEEYFRRISSDEDLSSRIISHIKSSRSLHIMCQIPVFCWITAAVLDHMLTTDQRGELPQTLTDMYSHFLLVQTERKKQKYEEGHETSPQQLTEADRELLLKLGRLAFERLEKGHIMFYQEDLQRCGLDVNEGLVHSGVCTEIFKRESVIFKKTVYCFVHLSVQEFLAAVYLLHCYTNRDTEVLKDFLHGDFNNSRDQDYPSLDVFLQRTMKKSLWSENGHLDLFVRFLHGLSLESNQRLLGGLLGRTDNRPETIQRAISNLKEMSSYEISPDRSINIFHCLTEMKDLSVHQEITEFLKSENRSEKELSVIHCSALAYMLQMSEEVLDELDLMKYNTSPEGRRRLIPAVRNCRKFKLTLCGLSETECEVVASALKSDPSHLRELELTHNALKDSEVELLSSGLKSPNCRLEALRLMDCSLSEISCSALISALKSNIHLRDLELSLNVLKDSDMELLRDLLESPDCRLETLRINDETIRAKIQKT</sequence>
<dbReference type="Gene3D" id="3.80.10.10">
    <property type="entry name" value="Ribonuclease Inhibitor"/>
    <property type="match status" value="1"/>
</dbReference>
<dbReference type="GO" id="GO:0005524">
    <property type="term" value="F:ATP binding"/>
    <property type="evidence" value="ECO:0007669"/>
    <property type="project" value="UniProtKB-KW"/>
</dbReference>
<dbReference type="PROSITE" id="PS50837">
    <property type="entry name" value="NACHT"/>
    <property type="match status" value="1"/>
</dbReference>
<dbReference type="InterPro" id="IPR032675">
    <property type="entry name" value="LRR_dom_sf"/>
</dbReference>
<dbReference type="PANTHER" id="PTHR24106">
    <property type="entry name" value="NACHT, LRR AND CARD DOMAINS-CONTAINING"/>
    <property type="match status" value="1"/>
</dbReference>
<evidence type="ECO:0000256" key="3">
    <source>
        <dbReference type="ARBA" id="ARBA00022614"/>
    </source>
</evidence>
<dbReference type="AlphaFoldDB" id="A0A6P8WMH4"/>
<feature type="domain" description="NACHT" evidence="7">
    <location>
        <begin position="79"/>
        <end position="213"/>
    </location>
</feature>